<evidence type="ECO:0000313" key="8">
    <source>
        <dbReference type="EMBL" id="EUC30523.1"/>
    </source>
</evidence>
<evidence type="ECO:0000256" key="5">
    <source>
        <dbReference type="PROSITE-ProRule" id="PRU10007"/>
    </source>
</evidence>
<evidence type="ECO:0000256" key="3">
    <source>
        <dbReference type="ARBA" id="ARBA00024226"/>
    </source>
</evidence>
<evidence type="ECO:0000313" key="9">
    <source>
        <dbReference type="Proteomes" id="UP000053841"/>
    </source>
</evidence>
<reference evidence="8 9" key="1">
    <citation type="journal article" date="2013" name="PLoS Genet.">
        <title>Comparative genome structure, secondary metabolite, and effector coding capacity across Cochliobolus pathogens.</title>
        <authorList>
            <person name="Condon B.J."/>
            <person name="Leng Y."/>
            <person name="Wu D."/>
            <person name="Bushley K.E."/>
            <person name="Ohm R.A."/>
            <person name="Otillar R."/>
            <person name="Martin J."/>
            <person name="Schackwitz W."/>
            <person name="Grimwood J."/>
            <person name="MohdZainudin N."/>
            <person name="Xue C."/>
            <person name="Wang R."/>
            <person name="Manning V.A."/>
            <person name="Dhillon B."/>
            <person name="Tu Z.J."/>
            <person name="Steffenson B.J."/>
            <person name="Salamov A."/>
            <person name="Sun H."/>
            <person name="Lowry S."/>
            <person name="LaButti K."/>
            <person name="Han J."/>
            <person name="Copeland A."/>
            <person name="Lindquist E."/>
            <person name="Barry K."/>
            <person name="Schmutz J."/>
            <person name="Baker S.E."/>
            <person name="Ciuffetti L.M."/>
            <person name="Grigoriev I.V."/>
            <person name="Zhong S."/>
            <person name="Turgeon B.G."/>
        </authorList>
    </citation>
    <scope>NUCLEOTIDE SEQUENCE [LARGE SCALE GENOMIC DNA]</scope>
    <source>
        <strain evidence="8 9">26-R-13</strain>
    </source>
</reference>
<sequence length="499" mass="53376">MAASTLTIRGPEGKQVSVSTGLFIDNTFIPSLEGHTLDIKNAYSRETIGVISGATPADVDAAVASSYRAYQGIWRQIAAAKRRQLLLKLADLIERDLEIFGILEGNDVGALLATTSGQLGPMACEWIRHFAGWADKIDGRSADWDQGGERGGFSYTRREPYGVTAAIVPWNTPLMLTCWKIAPCIAAGNTLIIKPPELAPLSALHLAKLIAEAGFPPGVINIIPGLGSTAGSALAHHMKIRKIAFTGSTLTGRAILKASAESNLKKVSLELGGKSPTIIFDDANFEEAVTWAAIAITAGEGEICAAGSRIYVQDTVYEKFLKAFSERCKSAAPGDPMAPETNKGPLISDQQREKVSSYIESAKANGTPLLHGGKRIGNSNAIENTAFFDVPEDSPIMREEIFGPVASIAKFHNEEDVIQKANNSEYGLSAAVFTRDLARAHRVADRLESGQVTVNAWGMLAANMPFGGHKQSGFGRDGGLEAFEDWTTVKAVKIVVPRL</sequence>
<evidence type="ECO:0000256" key="4">
    <source>
        <dbReference type="ARBA" id="ARBA00049194"/>
    </source>
</evidence>
<dbReference type="PROSITE" id="PS00687">
    <property type="entry name" value="ALDEHYDE_DEHYDR_GLU"/>
    <property type="match status" value="1"/>
</dbReference>
<dbReference type="Proteomes" id="UP000053841">
    <property type="component" value="Unassembled WGS sequence"/>
</dbReference>
<keyword evidence="9" id="KW-1185">Reference proteome</keyword>
<dbReference type="GO" id="GO:0004029">
    <property type="term" value="F:aldehyde dehydrogenase (NAD+) activity"/>
    <property type="evidence" value="ECO:0007669"/>
    <property type="project" value="UniProtKB-EC"/>
</dbReference>
<evidence type="ECO:0000256" key="2">
    <source>
        <dbReference type="ARBA" id="ARBA00023002"/>
    </source>
</evidence>
<protein>
    <recommendedName>
        <fullName evidence="3">aldehyde dehydrogenase (NAD(+))</fullName>
        <ecNumber evidence="3">1.2.1.3</ecNumber>
    </recommendedName>
</protein>
<dbReference type="RefSeq" id="XP_007715166.1">
    <property type="nucleotide sequence ID" value="XM_007716976.1"/>
</dbReference>
<comment type="catalytic activity">
    <reaction evidence="4">
        <text>an aldehyde + NAD(+) + H2O = a carboxylate + NADH + 2 H(+)</text>
        <dbReference type="Rhea" id="RHEA:16185"/>
        <dbReference type="ChEBI" id="CHEBI:15377"/>
        <dbReference type="ChEBI" id="CHEBI:15378"/>
        <dbReference type="ChEBI" id="CHEBI:17478"/>
        <dbReference type="ChEBI" id="CHEBI:29067"/>
        <dbReference type="ChEBI" id="CHEBI:57540"/>
        <dbReference type="ChEBI" id="CHEBI:57945"/>
        <dbReference type="EC" id="1.2.1.3"/>
    </reaction>
</comment>
<dbReference type="KEGG" id="bze:COCCADRAFT_103662"/>
<organism evidence="8 9">
    <name type="scientific">Cochliobolus carbonum (strain 26-R-13)</name>
    <name type="common">Maize leaf spot fungus</name>
    <name type="synonym">Bipolaris zeicola</name>
    <dbReference type="NCBI Taxonomy" id="930089"/>
    <lineage>
        <taxon>Eukaryota</taxon>
        <taxon>Fungi</taxon>
        <taxon>Dikarya</taxon>
        <taxon>Ascomycota</taxon>
        <taxon>Pezizomycotina</taxon>
        <taxon>Dothideomycetes</taxon>
        <taxon>Pleosporomycetidae</taxon>
        <taxon>Pleosporales</taxon>
        <taxon>Pleosporineae</taxon>
        <taxon>Pleosporaceae</taxon>
        <taxon>Bipolaris</taxon>
    </lineage>
</organism>
<feature type="active site" evidence="5">
    <location>
        <position position="270"/>
    </location>
</feature>
<evidence type="ECO:0000259" key="7">
    <source>
        <dbReference type="Pfam" id="PF00171"/>
    </source>
</evidence>
<evidence type="ECO:0000256" key="1">
    <source>
        <dbReference type="ARBA" id="ARBA00009986"/>
    </source>
</evidence>
<dbReference type="OrthoDB" id="310895at2759"/>
<dbReference type="AlphaFoldDB" id="W6XXP0"/>
<comment type="similarity">
    <text evidence="1 6">Belongs to the aldehyde dehydrogenase family.</text>
</comment>
<evidence type="ECO:0000256" key="6">
    <source>
        <dbReference type="RuleBase" id="RU003345"/>
    </source>
</evidence>
<dbReference type="Gene3D" id="3.40.605.10">
    <property type="entry name" value="Aldehyde Dehydrogenase, Chain A, domain 1"/>
    <property type="match status" value="1"/>
</dbReference>
<proteinExistence type="inferred from homology"/>
<dbReference type="InterPro" id="IPR029510">
    <property type="entry name" value="Ald_DH_CS_GLU"/>
</dbReference>
<dbReference type="InterPro" id="IPR015590">
    <property type="entry name" value="Aldehyde_DH_dom"/>
</dbReference>
<dbReference type="FunFam" id="3.40.309.10:FF:000012">
    <property type="entry name" value="Betaine aldehyde dehydrogenase"/>
    <property type="match status" value="1"/>
</dbReference>
<dbReference type="PANTHER" id="PTHR11699">
    <property type="entry name" value="ALDEHYDE DEHYDROGENASE-RELATED"/>
    <property type="match status" value="1"/>
</dbReference>
<accession>W6XXP0</accession>
<dbReference type="eggNOG" id="KOG2450">
    <property type="taxonomic scope" value="Eukaryota"/>
</dbReference>
<dbReference type="FunFam" id="3.40.605.10:FF:000007">
    <property type="entry name" value="NAD/NADP-dependent betaine aldehyde dehydrogenase"/>
    <property type="match status" value="1"/>
</dbReference>
<dbReference type="EMBL" id="KI964697">
    <property type="protein sequence ID" value="EUC30523.1"/>
    <property type="molecule type" value="Genomic_DNA"/>
</dbReference>
<dbReference type="InterPro" id="IPR016163">
    <property type="entry name" value="Ald_DH_C"/>
</dbReference>
<dbReference type="GeneID" id="19142824"/>
<dbReference type="InterPro" id="IPR016162">
    <property type="entry name" value="Ald_DH_N"/>
</dbReference>
<dbReference type="HOGENOM" id="CLU_005391_0_0_1"/>
<dbReference type="InterPro" id="IPR016161">
    <property type="entry name" value="Ald_DH/histidinol_DH"/>
</dbReference>
<dbReference type="EC" id="1.2.1.3" evidence="3"/>
<dbReference type="Pfam" id="PF00171">
    <property type="entry name" value="Aldedh"/>
    <property type="match status" value="1"/>
</dbReference>
<dbReference type="SUPFAM" id="SSF53720">
    <property type="entry name" value="ALDH-like"/>
    <property type="match status" value="1"/>
</dbReference>
<feature type="domain" description="Aldehyde dehydrogenase" evidence="7">
    <location>
        <begin position="35"/>
        <end position="492"/>
    </location>
</feature>
<name>W6XXP0_COCC2</name>
<keyword evidence="2 6" id="KW-0560">Oxidoreductase</keyword>
<gene>
    <name evidence="8" type="ORF">COCCADRAFT_103662</name>
</gene>
<dbReference type="STRING" id="930089.W6XXP0"/>
<dbReference type="Gene3D" id="3.40.309.10">
    <property type="entry name" value="Aldehyde Dehydrogenase, Chain A, domain 2"/>
    <property type="match status" value="1"/>
</dbReference>